<dbReference type="RefSeq" id="WP_012236591.1">
    <property type="nucleotide sequence ID" value="NC_010162.1"/>
</dbReference>
<feature type="domain" description="AB hydrolase-1" evidence="4">
    <location>
        <begin position="244"/>
        <end position="304"/>
    </location>
</feature>
<dbReference type="Pfam" id="PF00561">
    <property type="entry name" value="Abhydrolase_1"/>
    <property type="match status" value="1"/>
</dbReference>
<dbReference type="KEGG" id="scl:sce3961"/>
<keyword evidence="6" id="KW-1185">Reference proteome</keyword>
<dbReference type="STRING" id="448385.sce3961"/>
<protein>
    <recommendedName>
        <fullName evidence="4">AB hydrolase-1 domain-containing protein</fullName>
    </recommendedName>
</protein>
<dbReference type="SUPFAM" id="SSF53474">
    <property type="entry name" value="alpha/beta-Hydrolases"/>
    <property type="match status" value="1"/>
</dbReference>
<organism evidence="5 6">
    <name type="scientific">Sorangium cellulosum (strain So ce56)</name>
    <name type="common">Polyangium cellulosum (strain So ce56)</name>
    <dbReference type="NCBI Taxonomy" id="448385"/>
    <lineage>
        <taxon>Bacteria</taxon>
        <taxon>Pseudomonadati</taxon>
        <taxon>Myxococcota</taxon>
        <taxon>Polyangia</taxon>
        <taxon>Polyangiales</taxon>
        <taxon>Polyangiaceae</taxon>
        <taxon>Sorangium</taxon>
    </lineage>
</organism>
<name>A9EQC1_SORC5</name>
<keyword evidence="1" id="KW-0732">Signal</keyword>
<feature type="compositionally biased region" description="Low complexity" evidence="3">
    <location>
        <begin position="65"/>
        <end position="95"/>
    </location>
</feature>
<dbReference type="PANTHER" id="PTHR43037:SF5">
    <property type="entry name" value="FERULOYL ESTERASE"/>
    <property type="match status" value="1"/>
</dbReference>
<evidence type="ECO:0000313" key="6">
    <source>
        <dbReference type="Proteomes" id="UP000002139"/>
    </source>
</evidence>
<dbReference type="PANTHER" id="PTHR43037">
    <property type="entry name" value="UNNAMED PRODUCT-RELATED"/>
    <property type="match status" value="1"/>
</dbReference>
<keyword evidence="2" id="KW-0378">Hydrolase</keyword>
<dbReference type="OrthoDB" id="5492698at2"/>
<evidence type="ECO:0000256" key="3">
    <source>
        <dbReference type="SAM" id="MobiDB-lite"/>
    </source>
</evidence>
<evidence type="ECO:0000313" key="5">
    <source>
        <dbReference type="EMBL" id="CAN94121.1"/>
    </source>
</evidence>
<reference evidence="5" key="1">
    <citation type="journal article" date="2007" name="Nat. Biotechnol.">
        <title>Complete genome sequence of the myxobacterium Sorangium cellulosum.</title>
        <authorList>
            <person name="Schneiker S."/>
            <person name="Perlova O."/>
            <person name="Kaiser O."/>
            <person name="Gerth K."/>
            <person name="Alici A."/>
            <person name="Altmeyer M.O."/>
            <person name="Bartels D."/>
            <person name="Bekel T."/>
            <person name="Beyer S."/>
            <person name="Bode E."/>
            <person name="Bode H.B."/>
            <person name="Bolten C.J."/>
            <person name="Choudhuri J.V."/>
            <person name="Doss S."/>
            <person name="Elnakady Y.A."/>
            <person name="Frank B."/>
            <person name="Gaigalat L."/>
            <person name="Goesmann A."/>
            <person name="Groeger C."/>
            <person name="Gross F."/>
            <person name="Jelsbak L."/>
            <person name="Jelsbak L."/>
            <person name="Kalinowski J."/>
            <person name="Kegler C."/>
            <person name="Knauber T."/>
            <person name="Konietzny S."/>
            <person name="Kopp M."/>
            <person name="Krause L."/>
            <person name="Krug D."/>
            <person name="Linke B."/>
            <person name="Mahmud T."/>
            <person name="Martinez-Arias R."/>
            <person name="McHardy A.C."/>
            <person name="Merai M."/>
            <person name="Meyer F."/>
            <person name="Mormann S."/>
            <person name="Munoz-Dorado J."/>
            <person name="Perez J."/>
            <person name="Pradella S."/>
            <person name="Rachid S."/>
            <person name="Raddatz G."/>
            <person name="Rosenau F."/>
            <person name="Rueckert C."/>
            <person name="Sasse F."/>
            <person name="Scharfe M."/>
            <person name="Schuster S.C."/>
            <person name="Suen G."/>
            <person name="Treuner-Lange A."/>
            <person name="Velicer G.J."/>
            <person name="Vorholter F.-J."/>
            <person name="Weissman K.J."/>
            <person name="Welch R.D."/>
            <person name="Wenzel S.C."/>
            <person name="Whitworth D.E."/>
            <person name="Wilhelm S."/>
            <person name="Wittmann C."/>
            <person name="Bloecker H."/>
            <person name="Puehler A."/>
            <person name="Mueller R."/>
        </authorList>
    </citation>
    <scope>NUCLEOTIDE SEQUENCE [LARGE SCALE GENOMIC DNA]</scope>
    <source>
        <strain evidence="5">So ce 56</strain>
    </source>
</reference>
<dbReference type="GO" id="GO:0016787">
    <property type="term" value="F:hydrolase activity"/>
    <property type="evidence" value="ECO:0007669"/>
    <property type="project" value="UniProtKB-KW"/>
</dbReference>
<dbReference type="EMBL" id="AM746676">
    <property type="protein sequence ID" value="CAN94121.1"/>
    <property type="molecule type" value="Genomic_DNA"/>
</dbReference>
<feature type="region of interest" description="Disordered" evidence="3">
    <location>
        <begin position="65"/>
        <end position="127"/>
    </location>
</feature>
<dbReference type="InterPro" id="IPR050955">
    <property type="entry name" value="Plant_Biomass_Hydrol_Est"/>
</dbReference>
<dbReference type="BioCyc" id="SCEL448385:SCE_RS20315-MONOMER"/>
<dbReference type="HOGENOM" id="CLU_054569_0_0_7"/>
<evidence type="ECO:0000259" key="4">
    <source>
        <dbReference type="Pfam" id="PF00561"/>
    </source>
</evidence>
<proteinExistence type="predicted"/>
<dbReference type="eggNOG" id="COG3509">
    <property type="taxonomic scope" value="Bacteria"/>
</dbReference>
<gene>
    <name evidence="5" type="ordered locus">sce3961</name>
</gene>
<sequence>MPRPRPGTRPRRTSTPDLPVPLRGRVLLAAALTAAAAWLAAACSTPSSGVDGGDLLGVFEQDAGARAADGGQPRPSAARQDAGARAAGPASAAAPPAKPPEARLPSEGSCVAEQGRPGRELRKTLGRPPCRGAQVLETRDAEGSPRYACVIAPSGVETRAPLPLIVFFHADGDNPTSVDKETGLRKLGATWNLTGDPAHAGFIILAPQGRAFKTPSQAERERGTKMYTPIAPFDVEFTGEGNVDVATTDAFVDQLLEKKLVDRRRIYALGGSYGGHMAATYAMMRADRVAAFATFGSNAPPAEWACPGPPPPAMAVYRACDDMFPCESVERWLRARDALSAHTSFLRLDEAGRDEPHCALRNRCSAKKGAINHARWPKSREADLLRFFAGHVLALDANAAAAETPERPRTQTGTNTR</sequence>
<dbReference type="InterPro" id="IPR029058">
    <property type="entry name" value="AB_hydrolase_fold"/>
</dbReference>
<dbReference type="AlphaFoldDB" id="A9EQC1"/>
<dbReference type="InterPro" id="IPR000073">
    <property type="entry name" value="AB_hydrolase_1"/>
</dbReference>
<dbReference type="Proteomes" id="UP000002139">
    <property type="component" value="Chromosome"/>
</dbReference>
<evidence type="ECO:0000256" key="2">
    <source>
        <dbReference type="ARBA" id="ARBA00022801"/>
    </source>
</evidence>
<accession>A9EQC1</accession>
<dbReference type="Gene3D" id="3.40.50.1820">
    <property type="entry name" value="alpha/beta hydrolase"/>
    <property type="match status" value="1"/>
</dbReference>
<evidence type="ECO:0000256" key="1">
    <source>
        <dbReference type="ARBA" id="ARBA00022729"/>
    </source>
</evidence>